<name>A0A9P6CCE7_9AGAR</name>
<gene>
    <name evidence="1" type="ORF">BDZ94DRAFT_1376238</name>
</gene>
<accession>A0A9P6CCE7</accession>
<evidence type="ECO:0000313" key="1">
    <source>
        <dbReference type="EMBL" id="KAF9460552.1"/>
    </source>
</evidence>
<dbReference type="OrthoDB" id="2836053at2759"/>
<evidence type="ECO:0008006" key="3">
    <source>
        <dbReference type="Google" id="ProtNLM"/>
    </source>
</evidence>
<sequence length="315" mass="34753">MSSHLSLPIEVVEKIISESWSSPLSTDERITLMISSTLVNKAWSSIFTRISFTDVHIPCPSYLPRFFRLTRIESLYTRSRSPRELLCRSIHLSISNPHTHPPGPGLAPAPTTPTLTAARARANTPAMAPTLSELIFVLSAYPGGFPRLRTLSLAFHNLAFHDVLAHHRFFRFPTQVTRLEVRFSFAPHTPPWLVRALRADETRRGCLYPFVPSVRSLVVLGASEAFVRDMVGTCRGLESLEVDFPDGSAVFGAGEKRLMRVCEVGGGVGERGLEGAVLPVVQLVIAGSCEGAWRGAKVGSESDIYKFRRVRECAV</sequence>
<protein>
    <recommendedName>
        <fullName evidence="3">F-box domain-containing protein</fullName>
    </recommendedName>
</protein>
<comment type="caution">
    <text evidence="1">The sequence shown here is derived from an EMBL/GenBank/DDBJ whole genome shotgun (WGS) entry which is preliminary data.</text>
</comment>
<keyword evidence="2" id="KW-1185">Reference proteome</keyword>
<dbReference type="Proteomes" id="UP000807353">
    <property type="component" value="Unassembled WGS sequence"/>
</dbReference>
<dbReference type="AlphaFoldDB" id="A0A9P6CCE7"/>
<reference evidence="1" key="1">
    <citation type="submission" date="2020-11" db="EMBL/GenBank/DDBJ databases">
        <authorList>
            <consortium name="DOE Joint Genome Institute"/>
            <person name="Ahrendt S."/>
            <person name="Riley R."/>
            <person name="Andreopoulos W."/>
            <person name="Labutti K."/>
            <person name="Pangilinan J."/>
            <person name="Ruiz-Duenas F.J."/>
            <person name="Barrasa J.M."/>
            <person name="Sanchez-Garcia M."/>
            <person name="Camarero S."/>
            <person name="Miyauchi S."/>
            <person name="Serrano A."/>
            <person name="Linde D."/>
            <person name="Babiker R."/>
            <person name="Drula E."/>
            <person name="Ayuso-Fernandez I."/>
            <person name="Pacheco R."/>
            <person name="Padilla G."/>
            <person name="Ferreira P."/>
            <person name="Barriuso J."/>
            <person name="Kellner H."/>
            <person name="Castanera R."/>
            <person name="Alfaro M."/>
            <person name="Ramirez L."/>
            <person name="Pisabarro A.G."/>
            <person name="Kuo A."/>
            <person name="Tritt A."/>
            <person name="Lipzen A."/>
            <person name="He G."/>
            <person name="Yan M."/>
            <person name="Ng V."/>
            <person name="Cullen D."/>
            <person name="Martin F."/>
            <person name="Rosso M.-N."/>
            <person name="Henrissat B."/>
            <person name="Hibbett D."/>
            <person name="Martinez A.T."/>
            <person name="Grigoriev I.V."/>
        </authorList>
    </citation>
    <scope>NUCLEOTIDE SEQUENCE</scope>
    <source>
        <strain evidence="1">CBS 247.69</strain>
    </source>
</reference>
<dbReference type="EMBL" id="MU150297">
    <property type="protein sequence ID" value="KAF9460552.1"/>
    <property type="molecule type" value="Genomic_DNA"/>
</dbReference>
<proteinExistence type="predicted"/>
<organism evidence="1 2">
    <name type="scientific">Collybia nuda</name>
    <dbReference type="NCBI Taxonomy" id="64659"/>
    <lineage>
        <taxon>Eukaryota</taxon>
        <taxon>Fungi</taxon>
        <taxon>Dikarya</taxon>
        <taxon>Basidiomycota</taxon>
        <taxon>Agaricomycotina</taxon>
        <taxon>Agaricomycetes</taxon>
        <taxon>Agaricomycetidae</taxon>
        <taxon>Agaricales</taxon>
        <taxon>Tricholomatineae</taxon>
        <taxon>Clitocybaceae</taxon>
        <taxon>Collybia</taxon>
    </lineage>
</organism>
<evidence type="ECO:0000313" key="2">
    <source>
        <dbReference type="Proteomes" id="UP000807353"/>
    </source>
</evidence>